<proteinExistence type="predicted"/>
<name>A0A4Q0PB44_9FLAO</name>
<reference evidence="1 2" key="1">
    <citation type="submission" date="2018-07" db="EMBL/GenBank/DDBJ databases">
        <title>Leeuwenhoekiella genomics.</title>
        <authorList>
            <person name="Tahon G."/>
            <person name="Willems A."/>
        </authorList>
    </citation>
    <scope>NUCLEOTIDE SEQUENCE [LARGE SCALE GENOMIC DNA]</scope>
    <source>
        <strain evidence="1 2">LMG 1345</strain>
    </source>
</reference>
<dbReference type="RefSeq" id="WP_073095665.1">
    <property type="nucleotide sequence ID" value="NZ_QOVL01000028.1"/>
</dbReference>
<evidence type="ECO:0000313" key="1">
    <source>
        <dbReference type="EMBL" id="RXG23129.1"/>
    </source>
</evidence>
<dbReference type="Pfam" id="PF14109">
    <property type="entry name" value="GldH_lipo"/>
    <property type="match status" value="1"/>
</dbReference>
<dbReference type="InterPro" id="IPR020018">
    <property type="entry name" value="Motility-assoc_lipoprot_GldH"/>
</dbReference>
<accession>A0A4Q0PB44</accession>
<comment type="caution">
    <text evidence="1">The sequence shown here is derived from an EMBL/GenBank/DDBJ whole genome shotgun (WGS) entry which is preliminary data.</text>
</comment>
<organism evidence="1 2">
    <name type="scientific">Leeuwenhoekiella marinoflava</name>
    <dbReference type="NCBI Taxonomy" id="988"/>
    <lineage>
        <taxon>Bacteria</taxon>
        <taxon>Pseudomonadati</taxon>
        <taxon>Bacteroidota</taxon>
        <taxon>Flavobacteriia</taxon>
        <taxon>Flavobacteriales</taxon>
        <taxon>Flavobacteriaceae</taxon>
        <taxon>Leeuwenhoekiella</taxon>
    </lineage>
</organism>
<dbReference type="Proteomes" id="UP000290608">
    <property type="component" value="Unassembled WGS sequence"/>
</dbReference>
<dbReference type="AlphaFoldDB" id="A0A4Q0PB44"/>
<dbReference type="NCBIfam" id="TIGR03511">
    <property type="entry name" value="GldH_lipo"/>
    <property type="match status" value="1"/>
</dbReference>
<evidence type="ECO:0000313" key="2">
    <source>
        <dbReference type="Proteomes" id="UP000290608"/>
    </source>
</evidence>
<dbReference type="STRING" id="1122159.SAMN02745246_00057"/>
<dbReference type="EMBL" id="QOVL01000028">
    <property type="protein sequence ID" value="RXG23129.1"/>
    <property type="molecule type" value="Genomic_DNA"/>
</dbReference>
<gene>
    <name evidence="1" type="ORF">DSL99_3918</name>
</gene>
<sequence length="166" mass="18976">MHRVFGAILGLFCFTSCDKTAAFHEFKSLPDHWQSDSAVVFKIEDLDTLARYNAFISLRNDNSYAFSNLFLITDMQFPNGKTITDTLEYEMARPDGTWMGSGFGDLKESKLWYKENIQFNETGTYTFSIKQAMRRNGDVDPIADLEGIRDVGLRIEKTKEQLNGSE</sequence>
<protein>
    <submittedName>
        <fullName evidence="1">Protein involved in gliding motility GldH</fullName>
    </submittedName>
</protein>